<dbReference type="SUPFAM" id="SSF48264">
    <property type="entry name" value="Cytochrome P450"/>
    <property type="match status" value="1"/>
</dbReference>
<keyword evidence="12" id="KW-0472">Membrane</keyword>
<feature type="region of interest" description="Disordered" evidence="15">
    <location>
        <begin position="37"/>
        <end position="110"/>
    </location>
</feature>
<evidence type="ECO:0000256" key="6">
    <source>
        <dbReference type="ARBA" id="ARBA00022723"/>
    </source>
</evidence>
<sequence length="387" mass="43801">MHPLPRLPCDSPSSTIYLPSPTSTHITILHTNDATPQSHIKLVPPPPPCPSRKLVPPSPPRPGLKRLPPSPPRPRFKRFPPSPPRPRLKRVPPSPSQPGLKRLPPSRQRRHHHCLATTYTRQQRCHASLIELILVSLVSSTSYRRHYHFSKLPAKSSTPEEDPRCTPRVYAALQVLSNEVVLAQCITFLSAGFETVSSTLYFVSHLLAQHPDQQHRLRQELQALVQEEGQLTYQGIMDAKFLQACINEALRLYPPAMATTRLCTKPYQIPVTRIRLRVGDEVIYSTRAVQRDSRFWQNPDKFQPDRFLPHNINNNPITPCSFLPFGMGPRNCIAMRFGLMEVKVALSKLLLKAELKLSPGHENIKMKNWSIIATPVGESRIVVTPIN</sequence>
<evidence type="ECO:0000256" key="2">
    <source>
        <dbReference type="ARBA" id="ARBA00004174"/>
    </source>
</evidence>
<dbReference type="EMBL" id="JAWQEG010001699">
    <property type="protein sequence ID" value="KAK3877285.1"/>
    <property type="molecule type" value="Genomic_DNA"/>
</dbReference>
<dbReference type="GO" id="GO:0005506">
    <property type="term" value="F:iron ion binding"/>
    <property type="evidence" value="ECO:0007669"/>
    <property type="project" value="InterPro"/>
</dbReference>
<feature type="binding site" description="axial binding residue" evidence="13">
    <location>
        <position position="332"/>
    </location>
    <ligand>
        <name>heme</name>
        <dbReference type="ChEBI" id="CHEBI:30413"/>
    </ligand>
    <ligandPart>
        <name>Fe</name>
        <dbReference type="ChEBI" id="CHEBI:18248"/>
    </ligandPart>
</feature>
<keyword evidence="17" id="KW-1185">Reference proteome</keyword>
<evidence type="ECO:0000256" key="4">
    <source>
        <dbReference type="ARBA" id="ARBA00010617"/>
    </source>
</evidence>
<dbReference type="GO" id="GO:0020037">
    <property type="term" value="F:heme binding"/>
    <property type="evidence" value="ECO:0007669"/>
    <property type="project" value="InterPro"/>
</dbReference>
<keyword evidence="9 14" id="KW-0560">Oxidoreductase</keyword>
<evidence type="ECO:0000256" key="7">
    <source>
        <dbReference type="ARBA" id="ARBA00022824"/>
    </source>
</evidence>
<evidence type="ECO:0000256" key="13">
    <source>
        <dbReference type="PIRSR" id="PIRSR602401-1"/>
    </source>
</evidence>
<evidence type="ECO:0000313" key="16">
    <source>
        <dbReference type="EMBL" id="KAK3877285.1"/>
    </source>
</evidence>
<comment type="cofactor">
    <cofactor evidence="1 13">
        <name>heme</name>
        <dbReference type="ChEBI" id="CHEBI:30413"/>
    </cofactor>
</comment>
<dbReference type="Gene3D" id="1.10.630.10">
    <property type="entry name" value="Cytochrome P450"/>
    <property type="match status" value="1"/>
</dbReference>
<evidence type="ECO:0000313" key="17">
    <source>
        <dbReference type="Proteomes" id="UP001286313"/>
    </source>
</evidence>
<evidence type="ECO:0000256" key="5">
    <source>
        <dbReference type="ARBA" id="ARBA00022617"/>
    </source>
</evidence>
<evidence type="ECO:0008006" key="18">
    <source>
        <dbReference type="Google" id="ProtNLM"/>
    </source>
</evidence>
<comment type="similarity">
    <text evidence="4 14">Belongs to the cytochrome P450 family.</text>
</comment>
<dbReference type="PRINTS" id="PR00463">
    <property type="entry name" value="EP450I"/>
</dbReference>
<dbReference type="GO" id="GO:0005789">
    <property type="term" value="C:endoplasmic reticulum membrane"/>
    <property type="evidence" value="ECO:0007669"/>
    <property type="project" value="UniProtKB-SubCell"/>
</dbReference>
<keyword evidence="6 13" id="KW-0479">Metal-binding</keyword>
<keyword evidence="11 14" id="KW-0503">Monooxygenase</keyword>
<keyword evidence="10 13" id="KW-0408">Iron</keyword>
<dbReference type="InterPro" id="IPR017972">
    <property type="entry name" value="Cyt_P450_CS"/>
</dbReference>
<organism evidence="16 17">
    <name type="scientific">Petrolisthes cinctipes</name>
    <name type="common">Flat porcelain crab</name>
    <dbReference type="NCBI Taxonomy" id="88211"/>
    <lineage>
        <taxon>Eukaryota</taxon>
        <taxon>Metazoa</taxon>
        <taxon>Ecdysozoa</taxon>
        <taxon>Arthropoda</taxon>
        <taxon>Crustacea</taxon>
        <taxon>Multicrustacea</taxon>
        <taxon>Malacostraca</taxon>
        <taxon>Eumalacostraca</taxon>
        <taxon>Eucarida</taxon>
        <taxon>Decapoda</taxon>
        <taxon>Pleocyemata</taxon>
        <taxon>Anomura</taxon>
        <taxon>Galatheoidea</taxon>
        <taxon>Porcellanidae</taxon>
        <taxon>Petrolisthes</taxon>
    </lineage>
</organism>
<evidence type="ECO:0000256" key="15">
    <source>
        <dbReference type="SAM" id="MobiDB-lite"/>
    </source>
</evidence>
<dbReference type="PROSITE" id="PS00086">
    <property type="entry name" value="CYTOCHROME_P450"/>
    <property type="match status" value="1"/>
</dbReference>
<dbReference type="InterPro" id="IPR036396">
    <property type="entry name" value="Cyt_P450_sf"/>
</dbReference>
<proteinExistence type="inferred from homology"/>
<dbReference type="InterPro" id="IPR050476">
    <property type="entry name" value="Insect_CytP450_Detox"/>
</dbReference>
<evidence type="ECO:0000256" key="8">
    <source>
        <dbReference type="ARBA" id="ARBA00022848"/>
    </source>
</evidence>
<keyword evidence="7" id="KW-0256">Endoplasmic reticulum</keyword>
<accession>A0AAE1KPA5</accession>
<evidence type="ECO:0000256" key="11">
    <source>
        <dbReference type="ARBA" id="ARBA00023033"/>
    </source>
</evidence>
<dbReference type="Pfam" id="PF00067">
    <property type="entry name" value="p450"/>
    <property type="match status" value="1"/>
</dbReference>
<dbReference type="GO" id="GO:0004497">
    <property type="term" value="F:monooxygenase activity"/>
    <property type="evidence" value="ECO:0007669"/>
    <property type="project" value="UniProtKB-KW"/>
</dbReference>
<evidence type="ECO:0000256" key="14">
    <source>
        <dbReference type="RuleBase" id="RU000461"/>
    </source>
</evidence>
<evidence type="ECO:0000256" key="3">
    <source>
        <dbReference type="ARBA" id="ARBA00004406"/>
    </source>
</evidence>
<evidence type="ECO:0000256" key="9">
    <source>
        <dbReference type="ARBA" id="ARBA00023002"/>
    </source>
</evidence>
<evidence type="ECO:0000256" key="12">
    <source>
        <dbReference type="ARBA" id="ARBA00023136"/>
    </source>
</evidence>
<keyword evidence="5 13" id="KW-0349">Heme</keyword>
<feature type="compositionally biased region" description="Pro residues" evidence="15">
    <location>
        <begin position="43"/>
        <end position="73"/>
    </location>
</feature>
<comment type="caution">
    <text evidence="16">The sequence shown here is derived from an EMBL/GenBank/DDBJ whole genome shotgun (WGS) entry which is preliminary data.</text>
</comment>
<evidence type="ECO:0000256" key="1">
    <source>
        <dbReference type="ARBA" id="ARBA00001971"/>
    </source>
</evidence>
<protein>
    <recommendedName>
        <fullName evidence="18">Cytochrome P450</fullName>
    </recommendedName>
</protein>
<dbReference type="InterPro" id="IPR001128">
    <property type="entry name" value="Cyt_P450"/>
</dbReference>
<gene>
    <name evidence="16" type="ORF">Pcinc_017988</name>
</gene>
<comment type="subcellular location">
    <subcellularLocation>
        <location evidence="3">Endoplasmic reticulum membrane</location>
        <topology evidence="3">Peripheral membrane protein</topology>
    </subcellularLocation>
    <subcellularLocation>
        <location evidence="2">Microsome membrane</location>
        <topology evidence="2">Peripheral membrane protein</topology>
    </subcellularLocation>
</comment>
<keyword evidence="8" id="KW-0492">Microsome</keyword>
<dbReference type="PRINTS" id="PR00385">
    <property type="entry name" value="P450"/>
</dbReference>
<dbReference type="InterPro" id="IPR002401">
    <property type="entry name" value="Cyt_P450_E_grp-I"/>
</dbReference>
<dbReference type="AlphaFoldDB" id="A0AAE1KPA5"/>
<evidence type="ECO:0000256" key="10">
    <source>
        <dbReference type="ARBA" id="ARBA00023004"/>
    </source>
</evidence>
<dbReference type="Proteomes" id="UP001286313">
    <property type="component" value="Unassembled WGS sequence"/>
</dbReference>
<reference evidence="16" key="1">
    <citation type="submission" date="2023-10" db="EMBL/GenBank/DDBJ databases">
        <title>Genome assemblies of two species of porcelain crab, Petrolisthes cinctipes and Petrolisthes manimaculis (Anomura: Porcellanidae).</title>
        <authorList>
            <person name="Angst P."/>
        </authorList>
    </citation>
    <scope>NUCLEOTIDE SEQUENCE</scope>
    <source>
        <strain evidence="16">PB745_01</strain>
        <tissue evidence="16">Gill</tissue>
    </source>
</reference>
<dbReference type="PANTHER" id="PTHR24292:SF102">
    <property type="entry name" value="CYTOCHROME P450 FAMILY-RELATED"/>
    <property type="match status" value="1"/>
</dbReference>
<dbReference type="PANTHER" id="PTHR24292">
    <property type="entry name" value="CYTOCHROME P450"/>
    <property type="match status" value="1"/>
</dbReference>
<dbReference type="GO" id="GO:0016705">
    <property type="term" value="F:oxidoreductase activity, acting on paired donors, with incorporation or reduction of molecular oxygen"/>
    <property type="evidence" value="ECO:0007669"/>
    <property type="project" value="InterPro"/>
</dbReference>
<name>A0AAE1KPA5_PETCI</name>